<comment type="caution">
    <text evidence="1">The sequence shown here is derived from an EMBL/GenBank/DDBJ whole genome shotgun (WGS) entry which is preliminary data.</text>
</comment>
<evidence type="ECO:0000313" key="2">
    <source>
        <dbReference type="Proteomes" id="UP000494216"/>
    </source>
</evidence>
<dbReference type="CDD" id="cd01646">
    <property type="entry name" value="RT_Bac_retron_I"/>
    <property type="match status" value="1"/>
</dbReference>
<dbReference type="AlphaFoldDB" id="A0A8S0Y6D8"/>
<evidence type="ECO:0000313" key="1">
    <source>
        <dbReference type="EMBL" id="CAA9891113.1"/>
    </source>
</evidence>
<protein>
    <recommendedName>
        <fullName evidence="3">Reverse transcriptase domain-containing protein</fullName>
    </recommendedName>
</protein>
<reference evidence="1 2" key="1">
    <citation type="submission" date="2020-02" db="EMBL/GenBank/DDBJ databases">
        <authorList>
            <person name="Hogendoorn C."/>
        </authorList>
    </citation>
    <scope>NUCLEOTIDE SEQUENCE [LARGE SCALE GENOMIC DNA]</scope>
    <source>
        <strain evidence="1">METHB21</strain>
    </source>
</reference>
<organism evidence="1 2">
    <name type="scientific">Candidatus Methylobacter favarea</name>
    <dbReference type="NCBI Taxonomy" id="2707345"/>
    <lineage>
        <taxon>Bacteria</taxon>
        <taxon>Pseudomonadati</taxon>
        <taxon>Pseudomonadota</taxon>
        <taxon>Gammaproteobacteria</taxon>
        <taxon>Methylococcales</taxon>
        <taxon>Methylococcaceae</taxon>
        <taxon>Methylobacter</taxon>
    </lineage>
</organism>
<sequence length="72" mass="9188">MIWRLWPLRRSRRIGNLNSQFFANVYLNELDQFVKHRLKYCHYVRYCDDFVLLLQDHEQLREWRESIELFLR</sequence>
<proteinExistence type="predicted"/>
<dbReference type="EMBL" id="CADCXN010000063">
    <property type="protein sequence ID" value="CAA9891113.1"/>
    <property type="molecule type" value="Genomic_DNA"/>
</dbReference>
<keyword evidence="2" id="KW-1185">Reference proteome</keyword>
<gene>
    <name evidence="1" type="ORF">METHB2_340031</name>
</gene>
<dbReference type="Proteomes" id="UP000494216">
    <property type="component" value="Unassembled WGS sequence"/>
</dbReference>
<dbReference type="SUPFAM" id="SSF56672">
    <property type="entry name" value="DNA/RNA polymerases"/>
    <property type="match status" value="1"/>
</dbReference>
<evidence type="ECO:0008006" key="3">
    <source>
        <dbReference type="Google" id="ProtNLM"/>
    </source>
</evidence>
<dbReference type="InterPro" id="IPR043502">
    <property type="entry name" value="DNA/RNA_pol_sf"/>
</dbReference>
<name>A0A8S0Y6D8_9GAMM</name>
<accession>A0A8S0Y6D8</accession>